<evidence type="ECO:0000256" key="1">
    <source>
        <dbReference type="ARBA" id="ARBA00022820"/>
    </source>
</evidence>
<sequence>MNQLKTRGQSRKEPATSRTLSVVNKVWRLVAGFLFLWFALERRYPSDEIVAYRNMAYYCLLLFLTTLSIATLLSAQGDKKNRGNINSFQCTCVEYWQCISAGGKPYSYCAHSNKICCFIDPNAEMVGILPRPNKVANCGEKGVDNGREGFAEPGEWSWHAALLEKPRDVYVCGASLLDEYWVLTAAHCVDNYRTTSRLKVRLGEYDVSTTNEPLLHEEFDVEKIVIYPQFDNASLTHDIALIRLVKPAKKKLNINTVCMPDRNFSDEKLLSNTRCFITGWGKRKEDSDHSLLLKEINVPVWKHKDCERALRKQFGPNFTLPNTTICAGTEGRDACDGDGGGPLSCEEKGHWYQIGIVSFGIGCGRPNMPGVYTRVGSYRNWIHEVVLN</sequence>
<dbReference type="PANTHER" id="PTHR24256">
    <property type="entry name" value="TRYPTASE-RELATED"/>
    <property type="match status" value="1"/>
</dbReference>
<dbReference type="InterPro" id="IPR043504">
    <property type="entry name" value="Peptidase_S1_PA_chymotrypsin"/>
</dbReference>
<dbReference type="SMART" id="SM00020">
    <property type="entry name" value="Tryp_SPc"/>
    <property type="match status" value="1"/>
</dbReference>
<keyword evidence="2" id="KW-1015">Disulfide bond</keyword>
<keyword evidence="4" id="KW-0472">Membrane</keyword>
<feature type="transmembrane region" description="Helical" evidence="4">
    <location>
        <begin position="21"/>
        <end position="40"/>
    </location>
</feature>
<dbReference type="InterPro" id="IPR001314">
    <property type="entry name" value="Peptidase_S1A"/>
</dbReference>
<evidence type="ECO:0000313" key="6">
    <source>
        <dbReference type="Proteomes" id="UP000694941"/>
    </source>
</evidence>
<dbReference type="InterPro" id="IPR018114">
    <property type="entry name" value="TRYPSIN_HIS"/>
</dbReference>
<keyword evidence="4" id="KW-1133">Transmembrane helix</keyword>
<feature type="domain" description="Peptidase S1" evidence="5">
    <location>
        <begin position="143"/>
        <end position="387"/>
    </location>
</feature>
<keyword evidence="1" id="KW-0353">Hemolymph clotting</keyword>
<protein>
    <submittedName>
        <fullName evidence="7">Tryptase beta-2-like</fullName>
    </submittedName>
</protein>
<dbReference type="PROSITE" id="PS50240">
    <property type="entry name" value="TRYPSIN_DOM"/>
    <property type="match status" value="1"/>
</dbReference>
<evidence type="ECO:0000259" key="5">
    <source>
        <dbReference type="PROSITE" id="PS50240"/>
    </source>
</evidence>
<keyword evidence="6" id="KW-1185">Reference proteome</keyword>
<evidence type="ECO:0000256" key="3">
    <source>
        <dbReference type="ARBA" id="ARBA00024195"/>
    </source>
</evidence>
<dbReference type="RefSeq" id="XP_022243374.1">
    <property type="nucleotide sequence ID" value="XM_022387666.1"/>
</dbReference>
<accession>A0ABM1SIB9</accession>
<dbReference type="InterPro" id="IPR009003">
    <property type="entry name" value="Peptidase_S1_PA"/>
</dbReference>
<dbReference type="GeneID" id="111086107"/>
<gene>
    <name evidence="7" type="primary">LOC111086107</name>
</gene>
<reference evidence="7" key="1">
    <citation type="submission" date="2025-08" db="UniProtKB">
        <authorList>
            <consortium name="RefSeq"/>
        </authorList>
    </citation>
    <scope>IDENTIFICATION</scope>
    <source>
        <tissue evidence="7">Muscle</tissue>
    </source>
</reference>
<evidence type="ECO:0000256" key="4">
    <source>
        <dbReference type="SAM" id="Phobius"/>
    </source>
</evidence>
<organism evidence="6 7">
    <name type="scientific">Limulus polyphemus</name>
    <name type="common">Atlantic horseshoe crab</name>
    <dbReference type="NCBI Taxonomy" id="6850"/>
    <lineage>
        <taxon>Eukaryota</taxon>
        <taxon>Metazoa</taxon>
        <taxon>Ecdysozoa</taxon>
        <taxon>Arthropoda</taxon>
        <taxon>Chelicerata</taxon>
        <taxon>Merostomata</taxon>
        <taxon>Xiphosura</taxon>
        <taxon>Limulidae</taxon>
        <taxon>Limulus</taxon>
    </lineage>
</organism>
<keyword evidence="4" id="KW-0812">Transmembrane</keyword>
<dbReference type="Pfam" id="PF00089">
    <property type="entry name" value="Trypsin"/>
    <property type="match status" value="1"/>
</dbReference>
<dbReference type="PROSITE" id="PS00134">
    <property type="entry name" value="TRYPSIN_HIS"/>
    <property type="match status" value="1"/>
</dbReference>
<comment type="similarity">
    <text evidence="3">Belongs to the peptidase S1 family. CLIP subfamily.</text>
</comment>
<evidence type="ECO:0000256" key="2">
    <source>
        <dbReference type="ARBA" id="ARBA00023157"/>
    </source>
</evidence>
<feature type="transmembrane region" description="Helical" evidence="4">
    <location>
        <begin position="55"/>
        <end position="75"/>
    </location>
</feature>
<evidence type="ECO:0000313" key="7">
    <source>
        <dbReference type="RefSeq" id="XP_022243374.1"/>
    </source>
</evidence>
<dbReference type="Gene3D" id="2.40.10.10">
    <property type="entry name" value="Trypsin-like serine proteases"/>
    <property type="match status" value="1"/>
</dbReference>
<dbReference type="InterPro" id="IPR051487">
    <property type="entry name" value="Ser/Thr_Proteases_Immune/Dev"/>
</dbReference>
<dbReference type="SUPFAM" id="SSF50494">
    <property type="entry name" value="Trypsin-like serine proteases"/>
    <property type="match status" value="1"/>
</dbReference>
<dbReference type="CDD" id="cd00190">
    <property type="entry name" value="Tryp_SPc"/>
    <property type="match status" value="1"/>
</dbReference>
<proteinExistence type="inferred from homology"/>
<dbReference type="InterPro" id="IPR001254">
    <property type="entry name" value="Trypsin_dom"/>
</dbReference>
<dbReference type="PRINTS" id="PR00722">
    <property type="entry name" value="CHYMOTRYPSIN"/>
</dbReference>
<dbReference type="Proteomes" id="UP000694941">
    <property type="component" value="Unplaced"/>
</dbReference>
<name>A0ABM1SIB9_LIMPO</name>